<organism evidence="1 2">
    <name type="scientific">Porites lobata</name>
    <dbReference type="NCBI Taxonomy" id="104759"/>
    <lineage>
        <taxon>Eukaryota</taxon>
        <taxon>Metazoa</taxon>
        <taxon>Cnidaria</taxon>
        <taxon>Anthozoa</taxon>
        <taxon>Hexacorallia</taxon>
        <taxon>Scleractinia</taxon>
        <taxon>Fungiina</taxon>
        <taxon>Poritidae</taxon>
        <taxon>Porites</taxon>
    </lineage>
</organism>
<feature type="non-terminal residue" evidence="1">
    <location>
        <position position="1"/>
    </location>
</feature>
<accession>A0ABN8PZW5</accession>
<sequence length="112" mass="13169">RRVSKHEKQYVLLLTYYCFFTYEKKNDEHVFLTKNKIVALKQEQFKATRRLVGLQKLPPDVPGYEVNLANIITWAIREMWLHSFASSEVVSNLKADGRPFFGKPQVVLRFPP</sequence>
<evidence type="ECO:0000313" key="1">
    <source>
        <dbReference type="EMBL" id="CAH3151828.1"/>
    </source>
</evidence>
<proteinExistence type="predicted"/>
<dbReference type="Proteomes" id="UP001159405">
    <property type="component" value="Unassembled WGS sequence"/>
</dbReference>
<dbReference type="EMBL" id="CALNXK010000092">
    <property type="protein sequence ID" value="CAH3151828.1"/>
    <property type="molecule type" value="Genomic_DNA"/>
</dbReference>
<protein>
    <submittedName>
        <fullName evidence="1">Uncharacterized protein</fullName>
    </submittedName>
</protein>
<gene>
    <name evidence="1" type="ORF">PLOB_00048779</name>
</gene>
<evidence type="ECO:0000313" key="2">
    <source>
        <dbReference type="Proteomes" id="UP001159405"/>
    </source>
</evidence>
<comment type="caution">
    <text evidence="1">The sequence shown here is derived from an EMBL/GenBank/DDBJ whole genome shotgun (WGS) entry which is preliminary data.</text>
</comment>
<keyword evidence="2" id="KW-1185">Reference proteome</keyword>
<feature type="non-terminal residue" evidence="1">
    <location>
        <position position="112"/>
    </location>
</feature>
<name>A0ABN8PZW5_9CNID</name>
<reference evidence="1 2" key="1">
    <citation type="submission" date="2022-05" db="EMBL/GenBank/DDBJ databases">
        <authorList>
            <consortium name="Genoscope - CEA"/>
            <person name="William W."/>
        </authorList>
    </citation>
    <scope>NUCLEOTIDE SEQUENCE [LARGE SCALE GENOMIC DNA]</scope>
</reference>